<keyword evidence="2" id="KW-1185">Reference proteome</keyword>
<reference evidence="1 2" key="1">
    <citation type="journal article" date="2021" name="Nat. Commun.">
        <title>Genetic determinants of endophytism in the Arabidopsis root mycobiome.</title>
        <authorList>
            <person name="Mesny F."/>
            <person name="Miyauchi S."/>
            <person name="Thiergart T."/>
            <person name="Pickel B."/>
            <person name="Atanasova L."/>
            <person name="Karlsson M."/>
            <person name="Huettel B."/>
            <person name="Barry K.W."/>
            <person name="Haridas S."/>
            <person name="Chen C."/>
            <person name="Bauer D."/>
            <person name="Andreopoulos W."/>
            <person name="Pangilinan J."/>
            <person name="LaButti K."/>
            <person name="Riley R."/>
            <person name="Lipzen A."/>
            <person name="Clum A."/>
            <person name="Drula E."/>
            <person name="Henrissat B."/>
            <person name="Kohler A."/>
            <person name="Grigoriev I.V."/>
            <person name="Martin F.M."/>
            <person name="Hacquard S."/>
        </authorList>
    </citation>
    <scope>NUCLEOTIDE SEQUENCE [LARGE SCALE GENOMIC DNA]</scope>
    <source>
        <strain evidence="1 2">MPI-SDFR-AT-0079</strain>
    </source>
</reference>
<organism evidence="1 2">
    <name type="scientific">Chaetomium tenue</name>
    <dbReference type="NCBI Taxonomy" id="1854479"/>
    <lineage>
        <taxon>Eukaryota</taxon>
        <taxon>Fungi</taxon>
        <taxon>Dikarya</taxon>
        <taxon>Ascomycota</taxon>
        <taxon>Pezizomycotina</taxon>
        <taxon>Sordariomycetes</taxon>
        <taxon>Sordariomycetidae</taxon>
        <taxon>Sordariales</taxon>
        <taxon>Chaetomiaceae</taxon>
        <taxon>Chaetomium</taxon>
    </lineage>
</organism>
<dbReference type="Proteomes" id="UP000724584">
    <property type="component" value="Unassembled WGS sequence"/>
</dbReference>
<evidence type="ECO:0000313" key="1">
    <source>
        <dbReference type="EMBL" id="KAH6650569.1"/>
    </source>
</evidence>
<comment type="caution">
    <text evidence="1">The sequence shown here is derived from an EMBL/GenBank/DDBJ whole genome shotgun (WGS) entry which is preliminary data.</text>
</comment>
<proteinExistence type="predicted"/>
<protein>
    <submittedName>
        <fullName evidence="1">Uncharacterized protein</fullName>
    </submittedName>
</protein>
<accession>A0ACB7PMW3</accession>
<dbReference type="EMBL" id="JAGIZQ010000001">
    <property type="protein sequence ID" value="KAH6650569.1"/>
    <property type="molecule type" value="Genomic_DNA"/>
</dbReference>
<gene>
    <name evidence="1" type="ORF">F5144DRAFT_637535</name>
</gene>
<name>A0ACB7PMW3_9PEZI</name>
<sequence>MALPPKFKGHRLVFTDDATTTSPSDPPPHTLEFYLDYVCPFSAKMFNTLLTSVLPHIRRNPNIANRLQLIIRPQIQPWHPSSTLVHEAALAVQQLTLRGVSDRFWVFISDLFTHQTAFFDEAVAGETRNATYLRLAKLARESVGVDEDEVYKLLEVKQLDGGKNAGNQVTADVKTVVKMARLTGVHVTPTVLFNGVVVAEIGSAWTGEDWEQWLDSNISVLGS</sequence>
<evidence type="ECO:0000313" key="2">
    <source>
        <dbReference type="Proteomes" id="UP000724584"/>
    </source>
</evidence>